<dbReference type="EMBL" id="GGYP01002489">
    <property type="protein sequence ID" value="MDE47260.1"/>
    <property type="molecule type" value="Transcribed_RNA"/>
</dbReference>
<keyword evidence="8" id="KW-0808">Transferase</keyword>
<feature type="region of interest" description="Disordered" evidence="5">
    <location>
        <begin position="349"/>
        <end position="382"/>
    </location>
</feature>
<sequence length="404" mass="44008">MRYFAGIEGGSTASSLVLLDESGKSLASLKGPAMNPLLIGEQECLERINTAIEELKSDARLTQDQPISSLGLCLSGCVTDQDCEQLARRFMESWPHASSNCVAACDTIGSVYTSNCKAGIVLISGTGSNSVLFNSSGIKATCGGWGHLFGDEGSAYWIAWRAYKTILDDNDNFNLAPYETKRLREVLCNHFKISSEDQVGFFYRDSDKRKFASLSRELYKSTKLQPDEAIDDIFKQAGRMLAKKIVALLKKADQETLETGLNIICVGSVFNSWDLLEPGFVELLSGHLNNFRLLKLKCSSAYGAAKLAAKQVHHDLALHDTTELLFAYSATADGYLANGQHVNTKSRVNHNNNKHNNNGCATRSQGNGNSQHNGNTNGNLNGREMVSVQADGASSRRLANCSIM</sequence>
<keyword evidence="8" id="KW-0418">Kinase</keyword>
<feature type="domain" description="ATPase BadF/BadG/BcrA/BcrD type" evidence="6">
    <location>
        <begin position="6"/>
        <end position="273"/>
    </location>
</feature>
<feature type="compositionally biased region" description="Low complexity" evidence="5">
    <location>
        <begin position="349"/>
        <end position="358"/>
    </location>
</feature>
<evidence type="ECO:0000256" key="3">
    <source>
        <dbReference type="ARBA" id="ARBA00014974"/>
    </source>
</evidence>
<dbReference type="EMBL" id="GGYP01003411">
    <property type="protein sequence ID" value="MDE48182.1"/>
    <property type="molecule type" value="Transcribed_RNA"/>
</dbReference>
<name>A0A6G1SE01_9ACAR</name>
<proteinExistence type="inferred from homology"/>
<evidence type="ECO:0000256" key="5">
    <source>
        <dbReference type="SAM" id="MobiDB-lite"/>
    </source>
</evidence>
<dbReference type="PANTHER" id="PTHR12862:SF0">
    <property type="entry name" value="N-ACETYL-D-GLUCOSAMINE KINASE"/>
    <property type="match status" value="1"/>
</dbReference>
<evidence type="ECO:0000256" key="2">
    <source>
        <dbReference type="ARBA" id="ARBA00012122"/>
    </source>
</evidence>
<comment type="similarity">
    <text evidence="1">Belongs to the eukaryotic-type N-acetylglucosamine kinase family.</text>
</comment>
<dbReference type="Gene3D" id="3.30.420.40">
    <property type="match status" value="1"/>
</dbReference>
<dbReference type="AlphaFoldDB" id="A0A6G1SE01"/>
<dbReference type="GO" id="GO:0045127">
    <property type="term" value="F:N-acetylglucosamine kinase activity"/>
    <property type="evidence" value="ECO:0007669"/>
    <property type="project" value="UniProtKB-EC"/>
</dbReference>
<dbReference type="EC" id="2.7.1.59" evidence="2"/>
<evidence type="ECO:0000313" key="8">
    <source>
        <dbReference type="EMBL" id="MDE48182.1"/>
    </source>
</evidence>
<dbReference type="InterPro" id="IPR039758">
    <property type="entry name" value="NAGK-like"/>
</dbReference>
<dbReference type="InterPro" id="IPR002731">
    <property type="entry name" value="ATPase_BadF"/>
</dbReference>
<evidence type="ECO:0000256" key="1">
    <source>
        <dbReference type="ARBA" id="ARBA00006198"/>
    </source>
</evidence>
<evidence type="ECO:0000313" key="7">
    <source>
        <dbReference type="EMBL" id="MDE47260.1"/>
    </source>
</evidence>
<accession>A0A6G1SE01</accession>
<dbReference type="InterPro" id="IPR043129">
    <property type="entry name" value="ATPase_NBD"/>
</dbReference>
<organism evidence="8">
    <name type="scientific">Aceria tosichella</name>
    <name type="common">wheat curl mite</name>
    <dbReference type="NCBI Taxonomy" id="561515"/>
    <lineage>
        <taxon>Eukaryota</taxon>
        <taxon>Metazoa</taxon>
        <taxon>Ecdysozoa</taxon>
        <taxon>Arthropoda</taxon>
        <taxon>Chelicerata</taxon>
        <taxon>Arachnida</taxon>
        <taxon>Acari</taxon>
        <taxon>Acariformes</taxon>
        <taxon>Trombidiformes</taxon>
        <taxon>Prostigmata</taxon>
        <taxon>Eupodina</taxon>
        <taxon>Eriophyoidea</taxon>
        <taxon>Eriophyidae</taxon>
        <taxon>Eriophyinae</taxon>
        <taxon>Aceriini</taxon>
        <taxon>Aceria</taxon>
    </lineage>
</organism>
<feature type="compositionally biased region" description="Low complexity" evidence="5">
    <location>
        <begin position="366"/>
        <end position="382"/>
    </location>
</feature>
<dbReference type="SUPFAM" id="SSF53067">
    <property type="entry name" value="Actin-like ATPase domain"/>
    <property type="match status" value="2"/>
</dbReference>
<gene>
    <name evidence="8" type="primary">NAGK_0</name>
    <name evidence="7" type="synonym">NAGK_1</name>
    <name evidence="7" type="ORF">g.9522</name>
    <name evidence="8" type="ORF">g.9524</name>
</gene>
<evidence type="ECO:0000256" key="4">
    <source>
        <dbReference type="ARBA" id="ARBA00031123"/>
    </source>
</evidence>
<dbReference type="Pfam" id="PF01869">
    <property type="entry name" value="BcrAD_BadFG"/>
    <property type="match status" value="1"/>
</dbReference>
<dbReference type="PANTHER" id="PTHR12862">
    <property type="entry name" value="BADF TYPE ATPASE DOMAIN-CONTAINING PROTEIN"/>
    <property type="match status" value="1"/>
</dbReference>
<reference evidence="8" key="1">
    <citation type="submission" date="2018-10" db="EMBL/GenBank/DDBJ databases">
        <title>Transcriptome assembly of Aceria tosichella (Wheat curl mite) Type 2.</title>
        <authorList>
            <person name="Scully E.D."/>
            <person name="Geib S.M."/>
            <person name="Palmer N.A."/>
            <person name="Gupta A.K."/>
            <person name="Sarath G."/>
            <person name="Tatineni S."/>
        </authorList>
    </citation>
    <scope>NUCLEOTIDE SEQUENCE</scope>
    <source>
        <strain evidence="8">LincolnNE</strain>
    </source>
</reference>
<protein>
    <recommendedName>
        <fullName evidence="3">N-acetyl-D-glucosamine kinase</fullName>
        <ecNumber evidence="2">2.7.1.59</ecNumber>
    </recommendedName>
    <alternativeName>
        <fullName evidence="4">GlcNAc kinase</fullName>
    </alternativeName>
</protein>
<evidence type="ECO:0000259" key="6">
    <source>
        <dbReference type="Pfam" id="PF01869"/>
    </source>
</evidence>